<evidence type="ECO:0000313" key="2">
    <source>
        <dbReference type="Proteomes" id="UP000589132"/>
    </source>
</evidence>
<evidence type="ECO:0008006" key="3">
    <source>
        <dbReference type="Google" id="ProtNLM"/>
    </source>
</evidence>
<dbReference type="EMBL" id="DTTC01000237">
    <property type="protein sequence ID" value="HIA98258.1"/>
    <property type="molecule type" value="Genomic_DNA"/>
</dbReference>
<name>A0A7J4D122_9ARCH</name>
<gene>
    <name evidence="1" type="ORF">EYO15_03650</name>
</gene>
<accession>A0A7J4D122</accession>
<reference evidence="2" key="1">
    <citation type="journal article" date="2019" name="bioRxiv">
        <title>Genome diversification in globally distributed novel marine Proteobacteria is linked to environmental adaptation.</title>
        <authorList>
            <person name="Zhou Z."/>
            <person name="Tran P.Q."/>
            <person name="Kieft K."/>
            <person name="Anantharaman K."/>
        </authorList>
    </citation>
    <scope>NUCLEOTIDE SEQUENCE [LARGE SCALE GENOMIC DNA]</scope>
</reference>
<protein>
    <recommendedName>
        <fullName evidence="3">Inhibitor I9 domain-containing protein</fullName>
    </recommendedName>
</protein>
<organism evidence="1 2">
    <name type="scientific">Marine Group III euryarchaeote</name>
    <dbReference type="NCBI Taxonomy" id="2173149"/>
    <lineage>
        <taxon>Archaea</taxon>
        <taxon>Methanobacteriati</taxon>
        <taxon>Thermoplasmatota</taxon>
        <taxon>Thermoplasmata</taxon>
        <taxon>Candidatus Thermoprofundales</taxon>
    </lineage>
</organism>
<evidence type="ECO:0000313" key="1">
    <source>
        <dbReference type="EMBL" id="HIA98258.1"/>
    </source>
</evidence>
<feature type="non-terminal residue" evidence="1">
    <location>
        <position position="136"/>
    </location>
</feature>
<comment type="caution">
    <text evidence="1">The sequence shown here is derived from an EMBL/GenBank/DDBJ whole genome shotgun (WGS) entry which is preliminary data.</text>
</comment>
<proteinExistence type="predicted"/>
<dbReference type="AlphaFoldDB" id="A0A7J4D122"/>
<dbReference type="Proteomes" id="UP000589132">
    <property type="component" value="Unassembled WGS sequence"/>
</dbReference>
<sequence length="136" mass="15318">MRSVLTAIILILTVLSPTVSIAESEAEFKATYFDQNSNGLDDRMEELINNGETVGVILVLSERPTQKHFDEIESLGLNIDHVYKFIDAIRINHVPPVEMSALTKIPDLKLVEWQAPVYPFLDTSVRAIKARDSTDY</sequence>